<evidence type="ECO:0000256" key="2">
    <source>
        <dbReference type="ARBA" id="ARBA00022490"/>
    </source>
</evidence>
<keyword evidence="3 6" id="KW-0378">Hydrolase</keyword>
<dbReference type="Gene3D" id="3.40.50.1820">
    <property type="entry name" value="alpha/beta hydrolase"/>
    <property type="match status" value="1"/>
</dbReference>
<feature type="domain" description="Enterochelin esterase N-terminal" evidence="5">
    <location>
        <begin position="189"/>
        <end position="294"/>
    </location>
</feature>
<organism evidence="6 7">
    <name type="scientific">Roseiconus lacunae</name>
    <dbReference type="NCBI Taxonomy" id="2605694"/>
    <lineage>
        <taxon>Bacteria</taxon>
        <taxon>Pseudomonadati</taxon>
        <taxon>Planctomycetota</taxon>
        <taxon>Planctomycetia</taxon>
        <taxon>Pirellulales</taxon>
        <taxon>Pirellulaceae</taxon>
        <taxon>Roseiconus</taxon>
    </lineage>
</organism>
<protein>
    <submittedName>
        <fullName evidence="6">Alpha/beta hydrolase-fold protein</fullName>
    </submittedName>
</protein>
<reference evidence="6 7" key="1">
    <citation type="submission" date="2023-06" db="EMBL/GenBank/DDBJ databases">
        <title>Roseiconus lacunae JC819 isolated from Gulf of Mannar region, Tamil Nadu.</title>
        <authorList>
            <person name="Pk S."/>
            <person name="Ch S."/>
            <person name="Ch V.R."/>
        </authorList>
    </citation>
    <scope>NUCLEOTIDE SEQUENCE [LARGE SCALE GENOMIC DNA]</scope>
    <source>
        <strain evidence="6 7">JC819</strain>
    </source>
</reference>
<name>A0ABT7PRA5_9BACT</name>
<comment type="similarity">
    <text evidence="4">Belongs to the Fes family.</text>
</comment>
<evidence type="ECO:0000313" key="7">
    <source>
        <dbReference type="Proteomes" id="UP001239462"/>
    </source>
</evidence>
<dbReference type="SUPFAM" id="SSF53474">
    <property type="entry name" value="alpha/beta-Hydrolases"/>
    <property type="match status" value="1"/>
</dbReference>
<dbReference type="RefSeq" id="WP_289167009.1">
    <property type="nucleotide sequence ID" value="NZ_JASZZN010000029.1"/>
</dbReference>
<dbReference type="Proteomes" id="UP001239462">
    <property type="component" value="Unassembled WGS sequence"/>
</dbReference>
<evidence type="ECO:0000259" key="5">
    <source>
        <dbReference type="Pfam" id="PF11806"/>
    </source>
</evidence>
<dbReference type="EMBL" id="JASZZN010000029">
    <property type="protein sequence ID" value="MDM4018996.1"/>
    <property type="molecule type" value="Genomic_DNA"/>
</dbReference>
<dbReference type="SUPFAM" id="SSF81296">
    <property type="entry name" value="E set domains"/>
    <property type="match status" value="1"/>
</dbReference>
<dbReference type="Gene3D" id="2.60.40.10">
    <property type="entry name" value="Immunoglobulins"/>
    <property type="match status" value="1"/>
</dbReference>
<dbReference type="GO" id="GO:0016787">
    <property type="term" value="F:hydrolase activity"/>
    <property type="evidence" value="ECO:0007669"/>
    <property type="project" value="UniProtKB-KW"/>
</dbReference>
<dbReference type="Pfam" id="PF00756">
    <property type="entry name" value="Esterase"/>
    <property type="match status" value="1"/>
</dbReference>
<comment type="subcellular location">
    <subcellularLocation>
        <location evidence="1">Cytoplasm</location>
    </subcellularLocation>
</comment>
<dbReference type="InterPro" id="IPR021764">
    <property type="entry name" value="Enterochelin_esterase_N"/>
</dbReference>
<dbReference type="PANTHER" id="PTHR48098">
    <property type="entry name" value="ENTEROCHELIN ESTERASE-RELATED"/>
    <property type="match status" value="1"/>
</dbReference>
<proteinExistence type="inferred from homology"/>
<dbReference type="PANTHER" id="PTHR48098:SF3">
    <property type="entry name" value="IRON(III) ENTEROBACTIN ESTERASE"/>
    <property type="match status" value="1"/>
</dbReference>
<comment type="caution">
    <text evidence="6">The sequence shown here is derived from an EMBL/GenBank/DDBJ whole genome shotgun (WGS) entry which is preliminary data.</text>
</comment>
<evidence type="ECO:0000256" key="4">
    <source>
        <dbReference type="ARBA" id="ARBA00024201"/>
    </source>
</evidence>
<dbReference type="InterPro" id="IPR050583">
    <property type="entry name" value="Mycobacterial_A85_antigen"/>
</dbReference>
<gene>
    <name evidence="6" type="ORF">QTN89_26320</name>
</gene>
<dbReference type="Pfam" id="PF11806">
    <property type="entry name" value="Enterochelin_N"/>
    <property type="match status" value="1"/>
</dbReference>
<accession>A0ABT7PRA5</accession>
<evidence type="ECO:0000256" key="1">
    <source>
        <dbReference type="ARBA" id="ARBA00004496"/>
    </source>
</evidence>
<dbReference type="InterPro" id="IPR014756">
    <property type="entry name" value="Ig_E-set"/>
</dbReference>
<keyword evidence="2" id="KW-0963">Cytoplasm</keyword>
<keyword evidence="7" id="KW-1185">Reference proteome</keyword>
<dbReference type="InterPro" id="IPR029058">
    <property type="entry name" value="AB_hydrolase_fold"/>
</dbReference>
<dbReference type="InterPro" id="IPR000801">
    <property type="entry name" value="Esterase-like"/>
</dbReference>
<sequence>MVIVSFCDDRDSSAADPASTKRSITGGDQIDASLSNANAHLIRIDAQPGDYVRGQFSGRGVTLSLVDEQGNHQRRLANGTGSKESFYFIHNDGAPYRLKVQAGVPGATDAEYTLNFSEIIPKADQVATQSPPASPRLRTLQVELLRSATSDVRRSKLIETFWDTIRQQGTPLVEFDSVRPPLGEDQALVTFLYRGAKHRVQVFSAPSGNHDEMQRLGDSDVWYASYRVPRTARIGYKIAPDVPRFAGSFWEQRRAILATAQLDPLNPNSFPERPIDRFAGESIIALPDAPHSKWLDRQANVPAGSVQRHEFSSEILGNRRDVYLYRPFGYAPEKPGNGLLVVFDGRRYLEDVSTAEVLDRLIFAGEIIPTAAILISNPSSASRAEELPCNPKFASFLSEELLPWAEHQQVTAEREKTVVVGASYGGLAAAYMGLKLPQLFGHVYSQSGSFWWSPGSKPGVPQAAPQWLTRQYAKDDKSNVRFRLEAGHFEDHGETSIFDSTRHLRDVLEAKGYDVDHQEYATGHGYYYWRHTFPDGLIAILGKR</sequence>
<evidence type="ECO:0000256" key="3">
    <source>
        <dbReference type="ARBA" id="ARBA00022801"/>
    </source>
</evidence>
<evidence type="ECO:0000313" key="6">
    <source>
        <dbReference type="EMBL" id="MDM4018996.1"/>
    </source>
</evidence>
<dbReference type="InterPro" id="IPR013783">
    <property type="entry name" value="Ig-like_fold"/>
</dbReference>